<keyword evidence="11" id="KW-0697">Rotamase</keyword>
<keyword evidence="7" id="KW-0143">Chaperone</keyword>
<name>A0ABU1VZY4_9GAMM</name>
<evidence type="ECO:0000256" key="4">
    <source>
        <dbReference type="ARBA" id="ARBA00022692"/>
    </source>
</evidence>
<keyword evidence="6 12" id="KW-0472">Membrane</keyword>
<feature type="domain" description="PpiC" evidence="13">
    <location>
        <begin position="268"/>
        <end position="366"/>
    </location>
</feature>
<evidence type="ECO:0000256" key="12">
    <source>
        <dbReference type="SAM" id="Phobius"/>
    </source>
</evidence>
<dbReference type="Pfam" id="PF13624">
    <property type="entry name" value="SurA_N_3"/>
    <property type="match status" value="1"/>
</dbReference>
<comment type="similarity">
    <text evidence="8">Belongs to the PpiD chaperone family.</text>
</comment>
<dbReference type="Gene3D" id="3.10.50.40">
    <property type="match status" value="1"/>
</dbReference>
<evidence type="ECO:0000256" key="2">
    <source>
        <dbReference type="ARBA" id="ARBA00022475"/>
    </source>
</evidence>
<keyword evidence="2" id="KW-1003">Cell membrane</keyword>
<comment type="subcellular location">
    <subcellularLocation>
        <location evidence="1">Cell inner membrane</location>
        <topology evidence="1">Single-pass type II membrane protein</topology>
        <orientation evidence="1">Periplasmic side</orientation>
    </subcellularLocation>
</comment>
<keyword evidence="3" id="KW-0997">Cell inner membrane</keyword>
<dbReference type="PANTHER" id="PTHR47529">
    <property type="entry name" value="PEPTIDYL-PROLYL CIS-TRANS ISOMERASE D"/>
    <property type="match status" value="1"/>
</dbReference>
<keyword evidence="4 12" id="KW-0812">Transmembrane</keyword>
<dbReference type="EMBL" id="JAVDWR010000006">
    <property type="protein sequence ID" value="MDR7121280.1"/>
    <property type="molecule type" value="Genomic_DNA"/>
</dbReference>
<evidence type="ECO:0000256" key="1">
    <source>
        <dbReference type="ARBA" id="ARBA00004382"/>
    </source>
</evidence>
<dbReference type="PROSITE" id="PS50198">
    <property type="entry name" value="PPIC_PPIASE_2"/>
    <property type="match status" value="1"/>
</dbReference>
<dbReference type="SUPFAM" id="SSF109998">
    <property type="entry name" value="Triger factor/SurA peptide-binding domain-like"/>
    <property type="match status" value="1"/>
</dbReference>
<organism evidence="14 15">
    <name type="scientific">Rheinheimera soli</name>
    <dbReference type="NCBI Taxonomy" id="443616"/>
    <lineage>
        <taxon>Bacteria</taxon>
        <taxon>Pseudomonadati</taxon>
        <taxon>Pseudomonadota</taxon>
        <taxon>Gammaproteobacteria</taxon>
        <taxon>Chromatiales</taxon>
        <taxon>Chromatiaceae</taxon>
        <taxon>Rheinheimera</taxon>
    </lineage>
</organism>
<comment type="caution">
    <text evidence="14">The sequence shown here is derived from an EMBL/GenBank/DDBJ whole genome shotgun (WGS) entry which is preliminary data.</text>
</comment>
<dbReference type="Pfam" id="PF13616">
    <property type="entry name" value="Rotamase_3"/>
    <property type="match status" value="1"/>
</dbReference>
<dbReference type="PANTHER" id="PTHR47529:SF1">
    <property type="entry name" value="PERIPLASMIC CHAPERONE PPID"/>
    <property type="match status" value="1"/>
</dbReference>
<dbReference type="InterPro" id="IPR052029">
    <property type="entry name" value="PpiD_chaperone"/>
</dbReference>
<sequence>MLEKIREGSQGMIAKVILGFVIVTFALAGVGSYLGSSNEMPVATVNGDEITKSQFDTAYQNERARMQQQFGEMFGMLSADSNYMSNFRNSVLEKLIDEQLQRQLVTELDLIVSDDVLRDTIRSMTEFQVDGVFNNDRYIALLRQNGYQPNQFRDYLRAQMSANQLVVGLAGSEFATVSEMQLLSKLQMQSRDIQYAVLKAADFAAAVEINDQLLQDYYQTNANQFVSPETVSVDYVQLTAADIAATVEVTDADLQAYYEANQARYQTEERRRVSHILLESADDNADIEAKAQALALQLQQGADFAELAKKESADTFSAEKGGDLDFIEKGVMDAEFEKAAYALAKAGDISSVVKTEFGYHIIQLTEVQSGSVKAFDEVKDQIMATVKDDKAAEKFIDLQQQLGEKSFEIADSLQEAAQAVGTKVVSVPAFSRSTAPAALTAPKVLATLFSEDFISAGVNSDVIEVAPQHVVVVRVNTHQPETTKKLDEVKEQVQAAVVATKSSELAQAKAEALLAEIQAGKSLSDVAAAAELTLETKAAVTRFGGDIDSDIRTKAFELAKPTEAQPATVAMLNLASGDAALVAVTKVTDNEVTEKPAVEQLQQFADQKAQGSFGALLAALKAKAEITRSLPEAAADE</sequence>
<dbReference type="Gene3D" id="1.10.4030.10">
    <property type="entry name" value="Porin chaperone SurA, peptide-binding domain"/>
    <property type="match status" value="1"/>
</dbReference>
<evidence type="ECO:0000256" key="3">
    <source>
        <dbReference type="ARBA" id="ARBA00022519"/>
    </source>
</evidence>
<feature type="transmembrane region" description="Helical" evidence="12">
    <location>
        <begin position="12"/>
        <end position="34"/>
    </location>
</feature>
<evidence type="ECO:0000256" key="8">
    <source>
        <dbReference type="ARBA" id="ARBA00038408"/>
    </source>
</evidence>
<keyword evidence="15" id="KW-1185">Reference proteome</keyword>
<dbReference type="Proteomes" id="UP001257909">
    <property type="component" value="Unassembled WGS sequence"/>
</dbReference>
<keyword evidence="5 12" id="KW-1133">Transmembrane helix</keyword>
<dbReference type="GO" id="GO:0003755">
    <property type="term" value="F:peptidyl-prolyl cis-trans isomerase activity"/>
    <property type="evidence" value="ECO:0007669"/>
    <property type="project" value="UniProtKB-EC"/>
</dbReference>
<dbReference type="RefSeq" id="WP_310278145.1">
    <property type="nucleotide sequence ID" value="NZ_JAVDWR010000006.1"/>
</dbReference>
<dbReference type="InterPro" id="IPR000297">
    <property type="entry name" value="PPIase_PpiC"/>
</dbReference>
<evidence type="ECO:0000259" key="13">
    <source>
        <dbReference type="PROSITE" id="PS50198"/>
    </source>
</evidence>
<gene>
    <name evidence="14" type="ORF">J2W69_002222</name>
</gene>
<dbReference type="InterPro" id="IPR027304">
    <property type="entry name" value="Trigger_fact/SurA_dom_sf"/>
</dbReference>
<accession>A0ABU1VZY4</accession>
<evidence type="ECO:0000256" key="6">
    <source>
        <dbReference type="ARBA" id="ARBA00023136"/>
    </source>
</evidence>
<evidence type="ECO:0000313" key="15">
    <source>
        <dbReference type="Proteomes" id="UP001257909"/>
    </source>
</evidence>
<evidence type="ECO:0000256" key="11">
    <source>
        <dbReference type="PROSITE-ProRule" id="PRU00278"/>
    </source>
</evidence>
<evidence type="ECO:0000256" key="10">
    <source>
        <dbReference type="ARBA" id="ARBA00042775"/>
    </source>
</evidence>
<proteinExistence type="inferred from homology"/>
<dbReference type="InterPro" id="IPR046357">
    <property type="entry name" value="PPIase_dom_sf"/>
</dbReference>
<evidence type="ECO:0000256" key="9">
    <source>
        <dbReference type="ARBA" id="ARBA00040743"/>
    </source>
</evidence>
<evidence type="ECO:0000256" key="7">
    <source>
        <dbReference type="ARBA" id="ARBA00023186"/>
    </source>
</evidence>
<dbReference type="SUPFAM" id="SSF54534">
    <property type="entry name" value="FKBP-like"/>
    <property type="match status" value="1"/>
</dbReference>
<reference evidence="14 15" key="1">
    <citation type="submission" date="2023-07" db="EMBL/GenBank/DDBJ databases">
        <title>Sorghum-associated microbial communities from plants grown in Nebraska, USA.</title>
        <authorList>
            <person name="Schachtman D."/>
        </authorList>
    </citation>
    <scope>NUCLEOTIDE SEQUENCE [LARGE SCALE GENOMIC DNA]</scope>
    <source>
        <strain evidence="14 15">4138</strain>
    </source>
</reference>
<keyword evidence="11 14" id="KW-0413">Isomerase</keyword>
<protein>
    <recommendedName>
        <fullName evidence="9">Periplasmic chaperone PpiD</fullName>
    </recommendedName>
    <alternativeName>
        <fullName evidence="10">Periplasmic folding chaperone</fullName>
    </alternativeName>
</protein>
<evidence type="ECO:0000256" key="5">
    <source>
        <dbReference type="ARBA" id="ARBA00022989"/>
    </source>
</evidence>
<evidence type="ECO:0000313" key="14">
    <source>
        <dbReference type="EMBL" id="MDR7121280.1"/>
    </source>
</evidence>